<evidence type="ECO:0000256" key="6">
    <source>
        <dbReference type="SAM" id="Phobius"/>
    </source>
</evidence>
<dbReference type="PANTHER" id="PTHR23506">
    <property type="entry name" value="GH10249P"/>
    <property type="match status" value="1"/>
</dbReference>
<dbReference type="SUPFAM" id="SSF103473">
    <property type="entry name" value="MFS general substrate transporter"/>
    <property type="match status" value="1"/>
</dbReference>
<proteinExistence type="predicted"/>
<feature type="transmembrane region" description="Helical" evidence="6">
    <location>
        <begin position="397"/>
        <end position="420"/>
    </location>
</feature>
<feature type="transmembrane region" description="Helical" evidence="6">
    <location>
        <begin position="94"/>
        <end position="112"/>
    </location>
</feature>
<accession>T0PMT0</accession>
<feature type="domain" description="Major facilitator superfamily (MFS) profile" evidence="7">
    <location>
        <begin position="53"/>
        <end position="469"/>
    </location>
</feature>
<dbReference type="Proteomes" id="UP000030762">
    <property type="component" value="Unassembled WGS sequence"/>
</dbReference>
<keyword evidence="3 6" id="KW-0812">Transmembrane</keyword>
<protein>
    <recommendedName>
        <fullName evidence="7">Major facilitator superfamily (MFS) profile domain-containing protein</fullName>
    </recommendedName>
</protein>
<evidence type="ECO:0000313" key="9">
    <source>
        <dbReference type="Proteomes" id="UP000030762"/>
    </source>
</evidence>
<name>T0PMT0_SAPDV</name>
<evidence type="ECO:0000256" key="2">
    <source>
        <dbReference type="ARBA" id="ARBA00022448"/>
    </source>
</evidence>
<dbReference type="InParanoid" id="T0PMT0"/>
<feature type="transmembrane region" description="Helical" evidence="6">
    <location>
        <begin position="325"/>
        <end position="348"/>
    </location>
</feature>
<dbReference type="GO" id="GO:0016020">
    <property type="term" value="C:membrane"/>
    <property type="evidence" value="ECO:0007669"/>
    <property type="project" value="UniProtKB-SubCell"/>
</dbReference>
<sequence>MASALVAERKRSTSSDYGYCACCENACAHDALMAVSQPWNPLRRPSWQAAIVTCVGAAVLFVANQLTTLLVGFYPAYAKHTLGASPLEISTLFSIYPLCIMLACPLASIAVSKIGRQSVLCLGLFGSAMATLAFAYATNVYLLIALRSVQGWGAGMAIVGSVAMIADGFGNRVGHAVSVTELVIAIAFISAPMVGSALYDFGGVQVPFLASGVAQLACVMVLPSLFLEYGLPDGLAGAATTSLNSEPEVGYTDVLTHTSLSCLCVTALIMCGFGLIDPNLGSHLQKELGAQHTAIGVGFGLSALVYYLGGVVYSVFSTQCGCKPAIVAGLVTSSCGFASLGLPSLVLAPSAPSVWALWSLQGLALTLIGCGASLSLAPVLPLALASLPRCGNGSLQLLIGLFGSAVYFGQALGPFVALGLMQVLPARRTSYCADGHTCESPLPCVFVVFAAFLLLVGVVLGVRLASELDLAPKAKTRQLQKKMSSLGMYLPEYGQFVEFDDDENPESFEEDEATPLRYLHTSPSYGTGTDQEVRQGWVCRRSDSSGGRYICGPPENIAVATPTT</sequence>
<dbReference type="GO" id="GO:0022857">
    <property type="term" value="F:transmembrane transporter activity"/>
    <property type="evidence" value="ECO:0007669"/>
    <property type="project" value="InterPro"/>
</dbReference>
<evidence type="ECO:0000259" key="7">
    <source>
        <dbReference type="PROSITE" id="PS50850"/>
    </source>
</evidence>
<dbReference type="EMBL" id="JH767223">
    <property type="protein sequence ID" value="EQC26719.1"/>
    <property type="molecule type" value="Genomic_DNA"/>
</dbReference>
<dbReference type="STRING" id="1156394.T0PMT0"/>
<evidence type="ECO:0000256" key="5">
    <source>
        <dbReference type="ARBA" id="ARBA00023136"/>
    </source>
</evidence>
<evidence type="ECO:0000256" key="4">
    <source>
        <dbReference type="ARBA" id="ARBA00022989"/>
    </source>
</evidence>
<dbReference type="Gene3D" id="1.20.1250.20">
    <property type="entry name" value="MFS general substrate transporter like domains"/>
    <property type="match status" value="2"/>
</dbReference>
<dbReference type="eggNOG" id="KOG3764">
    <property type="taxonomic scope" value="Eukaryota"/>
</dbReference>
<comment type="subcellular location">
    <subcellularLocation>
        <location evidence="1">Membrane</location>
        <topology evidence="1">Multi-pass membrane protein</topology>
    </subcellularLocation>
</comment>
<dbReference type="InterPro" id="IPR011701">
    <property type="entry name" value="MFS"/>
</dbReference>
<dbReference type="PROSITE" id="PS50850">
    <property type="entry name" value="MFS"/>
    <property type="match status" value="1"/>
</dbReference>
<feature type="transmembrane region" description="Helical" evidence="6">
    <location>
        <begin position="49"/>
        <end position="74"/>
    </location>
</feature>
<feature type="transmembrane region" description="Helical" evidence="6">
    <location>
        <begin position="254"/>
        <end position="276"/>
    </location>
</feature>
<dbReference type="OrthoDB" id="446368at2759"/>
<dbReference type="InterPro" id="IPR050930">
    <property type="entry name" value="MFS_Vesicular_Transporter"/>
</dbReference>
<keyword evidence="9" id="KW-1185">Reference proteome</keyword>
<dbReference type="PANTHER" id="PTHR23506:SF26">
    <property type="entry name" value="MFS-TYPE TRANSPORTER SLC18B1"/>
    <property type="match status" value="1"/>
</dbReference>
<dbReference type="AlphaFoldDB" id="T0PMT0"/>
<feature type="transmembrane region" description="Helical" evidence="6">
    <location>
        <begin position="296"/>
        <end position="316"/>
    </location>
</feature>
<dbReference type="InterPro" id="IPR020846">
    <property type="entry name" value="MFS_dom"/>
</dbReference>
<keyword evidence="2" id="KW-0813">Transport</keyword>
<reference evidence="8 9" key="1">
    <citation type="submission" date="2012-04" db="EMBL/GenBank/DDBJ databases">
        <title>The Genome Sequence of Saprolegnia declina VS20.</title>
        <authorList>
            <consortium name="The Broad Institute Genome Sequencing Platform"/>
            <person name="Russ C."/>
            <person name="Nusbaum C."/>
            <person name="Tyler B."/>
            <person name="van West P."/>
            <person name="Dieguez-Uribeondo J."/>
            <person name="de Bruijn I."/>
            <person name="Tripathy S."/>
            <person name="Jiang R."/>
            <person name="Young S.K."/>
            <person name="Zeng Q."/>
            <person name="Gargeya S."/>
            <person name="Fitzgerald M."/>
            <person name="Haas B."/>
            <person name="Abouelleil A."/>
            <person name="Alvarado L."/>
            <person name="Arachchi H.M."/>
            <person name="Berlin A."/>
            <person name="Chapman S.B."/>
            <person name="Goldberg J."/>
            <person name="Griggs A."/>
            <person name="Gujja S."/>
            <person name="Hansen M."/>
            <person name="Howarth C."/>
            <person name="Imamovic A."/>
            <person name="Larimer J."/>
            <person name="McCowen C."/>
            <person name="Montmayeur A."/>
            <person name="Murphy C."/>
            <person name="Neiman D."/>
            <person name="Pearson M."/>
            <person name="Priest M."/>
            <person name="Roberts A."/>
            <person name="Saif S."/>
            <person name="Shea T."/>
            <person name="Sisk P."/>
            <person name="Sykes S."/>
            <person name="Wortman J."/>
            <person name="Nusbaum C."/>
            <person name="Birren B."/>
        </authorList>
    </citation>
    <scope>NUCLEOTIDE SEQUENCE [LARGE SCALE GENOMIC DNA]</scope>
    <source>
        <strain evidence="8 9">VS20</strain>
    </source>
</reference>
<dbReference type="VEuPathDB" id="FungiDB:SDRG_15449"/>
<dbReference type="Pfam" id="PF07690">
    <property type="entry name" value="MFS_1"/>
    <property type="match status" value="2"/>
</dbReference>
<feature type="transmembrane region" description="Helical" evidence="6">
    <location>
        <begin position="119"/>
        <end position="144"/>
    </location>
</feature>
<gene>
    <name evidence="8" type="ORF">SDRG_15449</name>
</gene>
<feature type="transmembrane region" description="Helical" evidence="6">
    <location>
        <begin position="360"/>
        <end position="385"/>
    </location>
</feature>
<feature type="transmembrane region" description="Helical" evidence="6">
    <location>
        <begin position="182"/>
        <end position="202"/>
    </location>
</feature>
<dbReference type="InterPro" id="IPR036259">
    <property type="entry name" value="MFS_trans_sf"/>
</dbReference>
<evidence type="ECO:0000256" key="3">
    <source>
        <dbReference type="ARBA" id="ARBA00022692"/>
    </source>
</evidence>
<feature type="transmembrane region" description="Helical" evidence="6">
    <location>
        <begin position="150"/>
        <end position="170"/>
    </location>
</feature>
<organism evidence="8 9">
    <name type="scientific">Saprolegnia diclina (strain VS20)</name>
    <dbReference type="NCBI Taxonomy" id="1156394"/>
    <lineage>
        <taxon>Eukaryota</taxon>
        <taxon>Sar</taxon>
        <taxon>Stramenopiles</taxon>
        <taxon>Oomycota</taxon>
        <taxon>Saprolegniomycetes</taxon>
        <taxon>Saprolegniales</taxon>
        <taxon>Saprolegniaceae</taxon>
        <taxon>Saprolegnia</taxon>
    </lineage>
</organism>
<feature type="transmembrane region" description="Helical" evidence="6">
    <location>
        <begin position="208"/>
        <end position="227"/>
    </location>
</feature>
<dbReference type="RefSeq" id="XP_008619843.1">
    <property type="nucleotide sequence ID" value="XM_008621621.1"/>
</dbReference>
<keyword evidence="4 6" id="KW-1133">Transmembrane helix</keyword>
<dbReference type="OMA" id="TIIMSEF"/>
<feature type="transmembrane region" description="Helical" evidence="6">
    <location>
        <begin position="440"/>
        <end position="465"/>
    </location>
</feature>
<evidence type="ECO:0000313" key="8">
    <source>
        <dbReference type="EMBL" id="EQC26719.1"/>
    </source>
</evidence>
<dbReference type="GeneID" id="19956176"/>
<keyword evidence="5 6" id="KW-0472">Membrane</keyword>
<evidence type="ECO:0000256" key="1">
    <source>
        <dbReference type="ARBA" id="ARBA00004141"/>
    </source>
</evidence>